<reference evidence="1 2" key="1">
    <citation type="journal article" date="2012" name="Genome Biol.">
        <title>Genome and low-iron response of an oceanic diatom adapted to chronic iron limitation.</title>
        <authorList>
            <person name="Lommer M."/>
            <person name="Specht M."/>
            <person name="Roy A.S."/>
            <person name="Kraemer L."/>
            <person name="Andreson R."/>
            <person name="Gutowska M.A."/>
            <person name="Wolf J."/>
            <person name="Bergner S.V."/>
            <person name="Schilhabel M.B."/>
            <person name="Klostermeier U.C."/>
            <person name="Beiko R.G."/>
            <person name="Rosenstiel P."/>
            <person name="Hippler M."/>
            <person name="Laroche J."/>
        </authorList>
    </citation>
    <scope>NUCLEOTIDE SEQUENCE [LARGE SCALE GENOMIC DNA]</scope>
    <source>
        <strain evidence="1 2">CCMP1005</strain>
    </source>
</reference>
<evidence type="ECO:0000313" key="2">
    <source>
        <dbReference type="Proteomes" id="UP000266841"/>
    </source>
</evidence>
<evidence type="ECO:0000313" key="1">
    <source>
        <dbReference type="EMBL" id="EJK74294.1"/>
    </source>
</evidence>
<comment type="caution">
    <text evidence="1">The sequence shown here is derived from an EMBL/GenBank/DDBJ whole genome shotgun (WGS) entry which is preliminary data.</text>
</comment>
<dbReference type="AlphaFoldDB" id="K0TB11"/>
<proteinExistence type="predicted"/>
<organism evidence="1 2">
    <name type="scientific">Thalassiosira oceanica</name>
    <name type="common">Marine diatom</name>
    <dbReference type="NCBI Taxonomy" id="159749"/>
    <lineage>
        <taxon>Eukaryota</taxon>
        <taxon>Sar</taxon>
        <taxon>Stramenopiles</taxon>
        <taxon>Ochrophyta</taxon>
        <taxon>Bacillariophyta</taxon>
        <taxon>Coscinodiscophyceae</taxon>
        <taxon>Thalassiosirophycidae</taxon>
        <taxon>Thalassiosirales</taxon>
        <taxon>Thalassiosiraceae</taxon>
        <taxon>Thalassiosira</taxon>
    </lineage>
</organism>
<name>K0TB11_THAOC</name>
<sequence length="136" mass="15170">MQCLFAGIQETFGSSFTVADGICRHARLRRGGGAAPHARASASLAKFKKKPLQGRRLPKEKPTWRIRDRLSAFQVTTMYRCESMYGYRSTYSMRQPLPISRPLLKKPVGGKQFLGSSVDTAKIDSRLLAFSVDATE</sequence>
<dbReference type="Proteomes" id="UP000266841">
    <property type="component" value="Unassembled WGS sequence"/>
</dbReference>
<protein>
    <submittedName>
        <fullName evidence="1">Uncharacterized protein</fullName>
    </submittedName>
</protein>
<accession>K0TB11</accession>
<keyword evidence="2" id="KW-1185">Reference proteome</keyword>
<gene>
    <name evidence="1" type="ORF">THAOC_04042</name>
</gene>
<dbReference type="EMBL" id="AGNL01003813">
    <property type="protein sequence ID" value="EJK74294.1"/>
    <property type="molecule type" value="Genomic_DNA"/>
</dbReference>